<keyword evidence="1" id="KW-0472">Membrane</keyword>
<sequence length="447" mass="46221">HPPQHVNLEDFDREPTDPCRGAGGKMAAQLVHSQSAPLVPCSPWGVWRSQNHKFFIRSSVVHDSRSSTAPRAGRRKLVLVPASRSPLGRSVAPRRRAPALAAVPKAQGALDFINSNVTPLALISALLIGWHFPAYGAAAAGRNLAPLSTAGMFFLSGLLLNSGEVGDALRCPAALAYGLTAVLGLTSALAPLVLRLPLAPPELAIGFAVFCCMPTTLSTGVVLTQAVRGNAAVALMLTVSSNLLSVLSVPLLLRWVLGSAAGAASFSPLAICLGLARTVVAPLLAGVAVQLAVPGVPAWRAARRRQLSYLSAGLLAFIPWMQISRAAAGRLPLGPGTLASAAATGLGIHLVFLATNVALTSLIRFSTISAVADRGIRRAVILCSSQKTLPIAIAVIGQLGEGLGPGAAYAAIACVAAHLIQTVFDSGLVSWWLRRDAAALEAETRAV</sequence>
<dbReference type="GO" id="GO:0009941">
    <property type="term" value="C:chloroplast envelope"/>
    <property type="evidence" value="ECO:0007669"/>
    <property type="project" value="TreeGrafter"/>
</dbReference>
<dbReference type="InterPro" id="IPR038770">
    <property type="entry name" value="Na+/solute_symporter_sf"/>
</dbReference>
<evidence type="ECO:0008006" key="3">
    <source>
        <dbReference type="Google" id="ProtNLM"/>
    </source>
</evidence>
<reference evidence="2" key="1">
    <citation type="submission" date="2015-08" db="EMBL/GenBank/DDBJ databases">
        <authorList>
            <person name="Babu N.S."/>
            <person name="Beckwith C.J."/>
            <person name="Beseler K.G."/>
            <person name="Brison A."/>
            <person name="Carone J.V."/>
            <person name="Caskin T.P."/>
            <person name="Diamond M."/>
            <person name="Durham M.E."/>
            <person name="Foxe J.M."/>
            <person name="Go M."/>
            <person name="Henderson B.A."/>
            <person name="Jones I.B."/>
            <person name="McGettigan J.A."/>
            <person name="Micheletti S.J."/>
            <person name="Nasrallah M.E."/>
            <person name="Ortiz D."/>
            <person name="Piller C.R."/>
            <person name="Privatt S.R."/>
            <person name="Schneider S.L."/>
            <person name="Sharp S."/>
            <person name="Smith T.C."/>
            <person name="Stanton J.D."/>
            <person name="Ullery H.E."/>
            <person name="Wilson R.J."/>
            <person name="Serrano M.G."/>
            <person name="Buck G."/>
            <person name="Lee V."/>
            <person name="Wang Y."/>
            <person name="Carvalho R."/>
            <person name="Voegtly L."/>
            <person name="Shi R."/>
            <person name="Duckworth R."/>
            <person name="Johnson A."/>
            <person name="Loviza R."/>
            <person name="Walstead R."/>
            <person name="Shah Z."/>
            <person name="Kiflezghi M."/>
            <person name="Wade K."/>
            <person name="Ball S.L."/>
            <person name="Bradley K.W."/>
            <person name="Asai D.J."/>
            <person name="Bowman C.A."/>
            <person name="Russell D.A."/>
            <person name="Pope W.H."/>
            <person name="Jacobs-Sera D."/>
            <person name="Hendrix R.W."/>
            <person name="Hatfull G.F."/>
        </authorList>
    </citation>
    <scope>NUCLEOTIDE SEQUENCE</scope>
</reference>
<dbReference type="InterPro" id="IPR016833">
    <property type="entry name" value="Put_Na-Bile_cotransptr"/>
</dbReference>
<dbReference type="PANTHER" id="PTHR18640">
    <property type="entry name" value="SOLUTE CARRIER FAMILY 10 MEMBER 7"/>
    <property type="match status" value="1"/>
</dbReference>
<keyword evidence="1" id="KW-1133">Transmembrane helix</keyword>
<feature type="transmembrane region" description="Helical" evidence="1">
    <location>
        <begin position="339"/>
        <end position="359"/>
    </location>
</feature>
<feature type="transmembrane region" description="Helical" evidence="1">
    <location>
        <begin position="174"/>
        <end position="197"/>
    </location>
</feature>
<dbReference type="EMBL" id="GDKF01010338">
    <property type="protein sequence ID" value="JAT68284.1"/>
    <property type="molecule type" value="Transcribed_RNA"/>
</dbReference>
<feature type="transmembrane region" description="Helical" evidence="1">
    <location>
        <begin position="120"/>
        <end position="138"/>
    </location>
</feature>
<name>A0A1D1ZMQ8_AUXPR</name>
<feature type="non-terminal residue" evidence="2">
    <location>
        <position position="1"/>
    </location>
</feature>
<dbReference type="Gene3D" id="1.20.1530.20">
    <property type="match status" value="1"/>
</dbReference>
<dbReference type="Pfam" id="PF13593">
    <property type="entry name" value="SBF_like"/>
    <property type="match status" value="1"/>
</dbReference>
<evidence type="ECO:0000256" key="1">
    <source>
        <dbReference type="SAM" id="Phobius"/>
    </source>
</evidence>
<keyword evidence="1" id="KW-0812">Transmembrane</keyword>
<feature type="transmembrane region" description="Helical" evidence="1">
    <location>
        <begin position="144"/>
        <end position="162"/>
    </location>
</feature>
<evidence type="ECO:0000313" key="2">
    <source>
        <dbReference type="EMBL" id="JAT68284.1"/>
    </source>
</evidence>
<feature type="transmembrane region" description="Helical" evidence="1">
    <location>
        <begin position="268"/>
        <end position="295"/>
    </location>
</feature>
<protein>
    <recommendedName>
        <fullName evidence="3">Sodium/metabolite cotransporter BASS4, chloroplastic</fullName>
    </recommendedName>
</protein>
<dbReference type="AlphaFoldDB" id="A0A1D1ZMQ8"/>
<gene>
    <name evidence="2" type="ORF">g.14058</name>
</gene>
<feature type="transmembrane region" description="Helical" evidence="1">
    <location>
        <begin position="307"/>
        <end position="327"/>
    </location>
</feature>
<feature type="transmembrane region" description="Helical" evidence="1">
    <location>
        <begin position="203"/>
        <end position="224"/>
    </location>
</feature>
<organism evidence="2">
    <name type="scientific">Auxenochlorella protothecoides</name>
    <name type="common">Green microalga</name>
    <name type="synonym">Chlorella protothecoides</name>
    <dbReference type="NCBI Taxonomy" id="3075"/>
    <lineage>
        <taxon>Eukaryota</taxon>
        <taxon>Viridiplantae</taxon>
        <taxon>Chlorophyta</taxon>
        <taxon>core chlorophytes</taxon>
        <taxon>Trebouxiophyceae</taxon>
        <taxon>Chlorellales</taxon>
        <taxon>Chlorellaceae</taxon>
        <taxon>Auxenochlorella</taxon>
    </lineage>
</organism>
<proteinExistence type="predicted"/>
<dbReference type="PANTHER" id="PTHR18640:SF10">
    <property type="entry name" value="SODIUM_METABOLITE COTRANSPORTER BASS4, CHLOROPLASTIC-RELATED"/>
    <property type="match status" value="1"/>
</dbReference>
<accession>A0A1D1ZMQ8</accession>
<feature type="transmembrane region" description="Helical" evidence="1">
    <location>
        <begin position="231"/>
        <end position="256"/>
    </location>
</feature>